<keyword evidence="1" id="KW-0472">Membrane</keyword>
<sequence>MRWWINFLITAGLIVLGGYIGSLFNGGKLIEASTLYWSTTVVCFAVLTQFFAIKSGEFENEAKNYKDDMSAMLLTKKVNGSKTFDIAFDPQNLTGTFLRNSNYVCHIVINSPIKLGNPPDLEISTSAPWNITVGTLPIAPISHAEEYKYFINHSNITKVIENKYFVYEFNCCFNSSGEQKYKITAETSKLNGEIRNSIEVH</sequence>
<dbReference type="RefSeq" id="WP_070146867.1">
    <property type="nucleotide sequence ID" value="NZ_LXLX01000048.1"/>
</dbReference>
<dbReference type="EMBL" id="LXLX01000048">
    <property type="protein sequence ID" value="OFD89274.1"/>
    <property type="molecule type" value="Genomic_DNA"/>
</dbReference>
<keyword evidence="1" id="KW-0812">Transmembrane</keyword>
<feature type="transmembrane region" description="Helical" evidence="1">
    <location>
        <begin position="7"/>
        <end position="24"/>
    </location>
</feature>
<keyword evidence="1" id="KW-1133">Transmembrane helix</keyword>
<evidence type="ECO:0000313" key="3">
    <source>
        <dbReference type="Proteomes" id="UP000175835"/>
    </source>
</evidence>
<evidence type="ECO:0000313" key="2">
    <source>
        <dbReference type="EMBL" id="OFD89274.1"/>
    </source>
</evidence>
<dbReference type="AlphaFoldDB" id="A0A1E8BJ37"/>
<name>A0A1E8BJ37_BACMY</name>
<protein>
    <submittedName>
        <fullName evidence="2">Uncharacterized protein</fullName>
    </submittedName>
</protein>
<dbReference type="Proteomes" id="UP000175835">
    <property type="component" value="Unassembled WGS sequence"/>
</dbReference>
<organism evidence="2 3">
    <name type="scientific">Bacillus mycoides</name>
    <dbReference type="NCBI Taxonomy" id="1405"/>
    <lineage>
        <taxon>Bacteria</taxon>
        <taxon>Bacillati</taxon>
        <taxon>Bacillota</taxon>
        <taxon>Bacilli</taxon>
        <taxon>Bacillales</taxon>
        <taxon>Bacillaceae</taxon>
        <taxon>Bacillus</taxon>
        <taxon>Bacillus cereus group</taxon>
    </lineage>
</organism>
<accession>A0A1E8BJ37</accession>
<evidence type="ECO:0000256" key="1">
    <source>
        <dbReference type="SAM" id="Phobius"/>
    </source>
</evidence>
<feature type="transmembrane region" description="Helical" evidence="1">
    <location>
        <begin position="36"/>
        <end position="53"/>
    </location>
</feature>
<comment type="caution">
    <text evidence="2">The sequence shown here is derived from an EMBL/GenBank/DDBJ whole genome shotgun (WGS) entry which is preliminary data.</text>
</comment>
<reference evidence="2 3" key="1">
    <citation type="submission" date="2016-05" db="EMBL/GenBank/DDBJ databases">
        <title>Bacillus thuringiensis and Bacillus weihenstephanensis as novel biocontrol agents of wilt causing Verticillium species.</title>
        <authorList>
            <person name="Hollensteiner J."/>
            <person name="Wemheuer F."/>
            <person name="Harting R."/>
            <person name="Kolarzyk A."/>
            <person name="Diaz-Valerio S."/>
            <person name="Poehlein A."/>
            <person name="Brzuszkiewicz E."/>
            <person name="Nesemann K."/>
            <person name="Braus-Stromeyer S."/>
            <person name="Braus G."/>
            <person name="Daniel R."/>
            <person name="Liesegang H."/>
        </authorList>
    </citation>
    <scope>NUCLEOTIDE SEQUENCE [LARGE SCALE GENOMIC DNA]</scope>
    <source>
        <strain evidence="2 3">GOE11</strain>
    </source>
</reference>
<gene>
    <name evidence="2" type="ORF">BWGOE11_39380</name>
</gene>
<proteinExistence type="predicted"/>